<sequence length="335" mass="35823">MSRLGQAYVALSRVVSIDQLRILPRNVQLTADMFNPHVPPERAGPGLLVEPEADAWEWEGLQLTIVALEFGMTFQQFVDAGMAPPPAAAAGPSTGRGFGGGGGSNSGGGTGPRSSSQDAYLNDMGVMPKDWPDSYADCSRLIDEKKRAHADFKSSRNAKPATGRQREAMAKAGLPHVDGMTKDQASTSLKSHAESSDEPLTENQREWLQKRNVPLAEWPTTKQEGIEYIRNSINTLRRATDGQCRAVQGSEESLRTMSRQGASTLIDSYLDAKRKGSNGGSCRPGNPPRRDGREGDGDDDGAGDGRRPQPPPPGSGAYGSCIPFVYEGNLGPALS</sequence>
<feature type="region of interest" description="Disordered" evidence="1">
    <location>
        <begin position="147"/>
        <end position="203"/>
    </location>
</feature>
<feature type="region of interest" description="Disordered" evidence="1">
    <location>
        <begin position="271"/>
        <end position="322"/>
    </location>
</feature>
<feature type="compositionally biased region" description="Gly residues" evidence="1">
    <location>
        <begin position="94"/>
        <end position="111"/>
    </location>
</feature>
<reference evidence="2" key="1">
    <citation type="journal article" date="2020" name="bioRxiv">
        <title>Comparative genomics of Chlamydomonas.</title>
        <authorList>
            <person name="Craig R.J."/>
            <person name="Hasan A.R."/>
            <person name="Ness R.W."/>
            <person name="Keightley P.D."/>
        </authorList>
    </citation>
    <scope>NUCLEOTIDE SEQUENCE</scope>
    <source>
        <strain evidence="2">CCAP 11/70</strain>
    </source>
</reference>
<feature type="region of interest" description="Disordered" evidence="1">
    <location>
        <begin position="85"/>
        <end position="123"/>
    </location>
</feature>
<gene>
    <name evidence="2" type="ORF">HYH03_014078</name>
</gene>
<organism evidence="2 3">
    <name type="scientific">Edaphochlamys debaryana</name>
    <dbReference type="NCBI Taxonomy" id="47281"/>
    <lineage>
        <taxon>Eukaryota</taxon>
        <taxon>Viridiplantae</taxon>
        <taxon>Chlorophyta</taxon>
        <taxon>core chlorophytes</taxon>
        <taxon>Chlorophyceae</taxon>
        <taxon>CS clade</taxon>
        <taxon>Chlamydomonadales</taxon>
        <taxon>Chlamydomonadales incertae sedis</taxon>
        <taxon>Edaphochlamys</taxon>
    </lineage>
</organism>
<keyword evidence="3" id="KW-1185">Reference proteome</keyword>
<dbReference type="EMBL" id="JAEHOE010000099">
    <property type="protein sequence ID" value="KAG2487235.1"/>
    <property type="molecule type" value="Genomic_DNA"/>
</dbReference>
<dbReference type="OrthoDB" id="547217at2759"/>
<dbReference type="Proteomes" id="UP000612055">
    <property type="component" value="Unassembled WGS sequence"/>
</dbReference>
<dbReference type="AlphaFoldDB" id="A0A835XUQ8"/>
<name>A0A835XUQ8_9CHLO</name>
<evidence type="ECO:0000313" key="3">
    <source>
        <dbReference type="Proteomes" id="UP000612055"/>
    </source>
</evidence>
<comment type="caution">
    <text evidence="2">The sequence shown here is derived from an EMBL/GenBank/DDBJ whole genome shotgun (WGS) entry which is preliminary data.</text>
</comment>
<protein>
    <submittedName>
        <fullName evidence="2">Uncharacterized protein</fullName>
    </submittedName>
</protein>
<evidence type="ECO:0000256" key="1">
    <source>
        <dbReference type="SAM" id="MobiDB-lite"/>
    </source>
</evidence>
<evidence type="ECO:0000313" key="2">
    <source>
        <dbReference type="EMBL" id="KAG2487235.1"/>
    </source>
</evidence>
<proteinExistence type="predicted"/>
<accession>A0A835XUQ8</accession>